<evidence type="ECO:0000313" key="1">
    <source>
        <dbReference type="EMBL" id="KAI3702334.1"/>
    </source>
</evidence>
<comment type="caution">
    <text evidence="1">The sequence shown here is derived from an EMBL/GenBank/DDBJ whole genome shotgun (WGS) entry which is preliminary data.</text>
</comment>
<reference evidence="1 2" key="2">
    <citation type="journal article" date="2022" name="Mol. Ecol. Resour.">
        <title>The genomes of chicory, endive, great burdock and yacon provide insights into Asteraceae paleo-polyploidization history and plant inulin production.</title>
        <authorList>
            <person name="Fan W."/>
            <person name="Wang S."/>
            <person name="Wang H."/>
            <person name="Wang A."/>
            <person name="Jiang F."/>
            <person name="Liu H."/>
            <person name="Zhao H."/>
            <person name="Xu D."/>
            <person name="Zhang Y."/>
        </authorList>
    </citation>
    <scope>NUCLEOTIDE SEQUENCE [LARGE SCALE GENOMIC DNA]</scope>
    <source>
        <strain evidence="2">cv. Niubang</strain>
    </source>
</reference>
<proteinExistence type="predicted"/>
<accession>A0ACB8ZX98</accession>
<dbReference type="EMBL" id="CM042055">
    <property type="protein sequence ID" value="KAI3702334.1"/>
    <property type="molecule type" value="Genomic_DNA"/>
</dbReference>
<organism evidence="1 2">
    <name type="scientific">Arctium lappa</name>
    <name type="common">Greater burdock</name>
    <name type="synonym">Lappa major</name>
    <dbReference type="NCBI Taxonomy" id="4217"/>
    <lineage>
        <taxon>Eukaryota</taxon>
        <taxon>Viridiplantae</taxon>
        <taxon>Streptophyta</taxon>
        <taxon>Embryophyta</taxon>
        <taxon>Tracheophyta</taxon>
        <taxon>Spermatophyta</taxon>
        <taxon>Magnoliopsida</taxon>
        <taxon>eudicotyledons</taxon>
        <taxon>Gunneridae</taxon>
        <taxon>Pentapetalae</taxon>
        <taxon>asterids</taxon>
        <taxon>campanulids</taxon>
        <taxon>Asterales</taxon>
        <taxon>Asteraceae</taxon>
        <taxon>Carduoideae</taxon>
        <taxon>Cardueae</taxon>
        <taxon>Arctiinae</taxon>
        <taxon>Arctium</taxon>
    </lineage>
</organism>
<gene>
    <name evidence="1" type="ORF">L6452_28070</name>
</gene>
<protein>
    <submittedName>
        <fullName evidence="1">Uncharacterized protein</fullName>
    </submittedName>
</protein>
<evidence type="ECO:0000313" key="2">
    <source>
        <dbReference type="Proteomes" id="UP001055879"/>
    </source>
</evidence>
<keyword evidence="2" id="KW-1185">Reference proteome</keyword>
<reference evidence="2" key="1">
    <citation type="journal article" date="2022" name="Mol. Ecol. Resour.">
        <title>The genomes of chicory, endive, great burdock and yacon provide insights into Asteraceae palaeo-polyploidization history and plant inulin production.</title>
        <authorList>
            <person name="Fan W."/>
            <person name="Wang S."/>
            <person name="Wang H."/>
            <person name="Wang A."/>
            <person name="Jiang F."/>
            <person name="Liu H."/>
            <person name="Zhao H."/>
            <person name="Xu D."/>
            <person name="Zhang Y."/>
        </authorList>
    </citation>
    <scope>NUCLEOTIDE SEQUENCE [LARGE SCALE GENOMIC DNA]</scope>
    <source>
        <strain evidence="2">cv. Niubang</strain>
    </source>
</reference>
<dbReference type="Proteomes" id="UP001055879">
    <property type="component" value="Linkage Group LG09"/>
</dbReference>
<name>A0ACB8ZX98_ARCLA</name>
<sequence length="195" mass="22215">MVIIQFLRLIFPSSSQESTYPISNGKPLHLLRIIHTNEYTYYSHGMFISKRKNEPTHYMLKIESFSLLSEASTIKIESDIFEASGHKWRLSIYPKGSGEDAGKGLSFFLTIHDVALLPDGWRVYAKCKLCVKNQSDNADIERELVHWFCDSSFSLGYRCFMLLSQLSDPAKGFLLNGSLIVEAEFSLVGMLKNFI</sequence>